<evidence type="ECO:0000313" key="2">
    <source>
        <dbReference type="EMBL" id="TKI90839.1"/>
    </source>
</evidence>
<keyword evidence="1" id="KW-0472">Membrane</keyword>
<dbReference type="EMBL" id="SZOH01003338">
    <property type="protein sequence ID" value="TKI90839.1"/>
    <property type="molecule type" value="Genomic_DNA"/>
</dbReference>
<comment type="caution">
    <text evidence="2">The sequence shown here is derived from an EMBL/GenBank/DDBJ whole genome shotgun (WGS) entry which is preliminary data.</text>
</comment>
<protein>
    <submittedName>
        <fullName evidence="2">YdcF family protein</fullName>
    </submittedName>
</protein>
<evidence type="ECO:0000313" key="3">
    <source>
        <dbReference type="Proteomes" id="UP000308444"/>
    </source>
</evidence>
<dbReference type="AlphaFoldDB" id="A0A9X9A3D5"/>
<sequence length="27" mass="3288">MKENKKSKKRRIFQVFLLMICSAILYV</sequence>
<proteinExistence type="predicted"/>
<feature type="transmembrane region" description="Helical" evidence="1">
    <location>
        <begin position="12"/>
        <end position="26"/>
    </location>
</feature>
<keyword evidence="1" id="KW-1133">Transmembrane helix</keyword>
<feature type="non-terminal residue" evidence="2">
    <location>
        <position position="27"/>
    </location>
</feature>
<keyword evidence="1" id="KW-0812">Transmembrane</keyword>
<reference evidence="2 3" key="1">
    <citation type="journal article" date="2019" name="Environ. Microbiol.">
        <title>An active ?-lactamase is a part of an orchestrated cell wall stress resistance network of Bacillus subtilis and related rhizosphere species.</title>
        <authorList>
            <person name="Bucher T."/>
            <person name="Keren-Paz A."/>
            <person name="Hausser J."/>
            <person name="Olender T."/>
            <person name="Cytryn E."/>
            <person name="Kolodkin-Gal I."/>
        </authorList>
    </citation>
    <scope>NUCLEOTIDE SEQUENCE [LARGE SCALE GENOMIC DNA]</scope>
    <source>
        <strain evidence="2 3">I32</strain>
    </source>
</reference>
<evidence type="ECO:0000256" key="1">
    <source>
        <dbReference type="SAM" id="Phobius"/>
    </source>
</evidence>
<accession>A0A9X9A3D5</accession>
<gene>
    <name evidence="2" type="ORF">FC695_33765</name>
</gene>
<dbReference type="Proteomes" id="UP000308444">
    <property type="component" value="Unassembled WGS sequence"/>
</dbReference>
<organism evidence="2 3">
    <name type="scientific">Bacillus cereus</name>
    <dbReference type="NCBI Taxonomy" id="1396"/>
    <lineage>
        <taxon>Bacteria</taxon>
        <taxon>Bacillati</taxon>
        <taxon>Bacillota</taxon>
        <taxon>Bacilli</taxon>
        <taxon>Bacillales</taxon>
        <taxon>Bacillaceae</taxon>
        <taxon>Bacillus</taxon>
        <taxon>Bacillus cereus group</taxon>
    </lineage>
</organism>
<name>A0A9X9A3D5_BACCE</name>